<dbReference type="NCBIfam" id="NF033788">
    <property type="entry name" value="HTH_metalloreg"/>
    <property type="match status" value="1"/>
</dbReference>
<dbReference type="PANTHER" id="PTHR33154">
    <property type="entry name" value="TRANSCRIPTIONAL REGULATOR, ARSR FAMILY"/>
    <property type="match status" value="1"/>
</dbReference>
<dbReference type="Pfam" id="PF01022">
    <property type="entry name" value="HTH_5"/>
    <property type="match status" value="1"/>
</dbReference>
<dbReference type="GO" id="GO:0003677">
    <property type="term" value="F:DNA binding"/>
    <property type="evidence" value="ECO:0007669"/>
    <property type="project" value="UniProtKB-KW"/>
</dbReference>
<evidence type="ECO:0000256" key="2">
    <source>
        <dbReference type="ARBA" id="ARBA00023125"/>
    </source>
</evidence>
<dbReference type="PANTHER" id="PTHR33154:SF15">
    <property type="entry name" value="REGULATORY PROTEIN ARSR"/>
    <property type="match status" value="1"/>
</dbReference>
<gene>
    <name evidence="5" type="ORF">ULMS_05950</name>
</gene>
<keyword evidence="6" id="KW-1185">Reference proteome</keyword>
<dbReference type="CDD" id="cd00090">
    <property type="entry name" value="HTH_ARSR"/>
    <property type="match status" value="1"/>
</dbReference>
<dbReference type="SUPFAM" id="SSF46785">
    <property type="entry name" value="Winged helix' DNA-binding domain"/>
    <property type="match status" value="1"/>
</dbReference>
<dbReference type="PROSITE" id="PS50987">
    <property type="entry name" value="HTH_ARSR_2"/>
    <property type="match status" value="1"/>
</dbReference>
<dbReference type="SMART" id="SM00418">
    <property type="entry name" value="HTH_ARSR"/>
    <property type="match status" value="1"/>
</dbReference>
<dbReference type="GO" id="GO:0003700">
    <property type="term" value="F:DNA-binding transcription factor activity"/>
    <property type="evidence" value="ECO:0007669"/>
    <property type="project" value="InterPro"/>
</dbReference>
<sequence>MKTILYMGITKRHIHPLQANKLADYAKVLSNPARVAILNYVGDCDGCLCKDISEKIRLSQPTTSQHLQVIKKSGLLKSKFEGKSQYYRINVDKLNELKNLFQEFFEATEAKCN</sequence>
<accession>A0A5J4FSJ0</accession>
<evidence type="ECO:0000313" key="5">
    <source>
        <dbReference type="EMBL" id="GEQ85087.1"/>
    </source>
</evidence>
<name>A0A5J4FSJ0_9FLAO</name>
<comment type="caution">
    <text evidence="5">The sequence shown here is derived from an EMBL/GenBank/DDBJ whole genome shotgun (WGS) entry which is preliminary data.</text>
</comment>
<evidence type="ECO:0000313" key="6">
    <source>
        <dbReference type="Proteomes" id="UP000326994"/>
    </source>
</evidence>
<keyword evidence="3" id="KW-0804">Transcription</keyword>
<organism evidence="5 6">
    <name type="scientific">Patiriisocius marinistellae</name>
    <dbReference type="NCBI Taxonomy" id="2494560"/>
    <lineage>
        <taxon>Bacteria</taxon>
        <taxon>Pseudomonadati</taxon>
        <taxon>Bacteroidota</taxon>
        <taxon>Flavobacteriia</taxon>
        <taxon>Flavobacteriales</taxon>
        <taxon>Flavobacteriaceae</taxon>
        <taxon>Patiriisocius</taxon>
    </lineage>
</organism>
<evidence type="ECO:0000256" key="3">
    <source>
        <dbReference type="ARBA" id="ARBA00023163"/>
    </source>
</evidence>
<dbReference type="AlphaFoldDB" id="A0A5J4FSJ0"/>
<dbReference type="InterPro" id="IPR051081">
    <property type="entry name" value="HTH_MetalResp_TranReg"/>
</dbReference>
<dbReference type="InterPro" id="IPR001845">
    <property type="entry name" value="HTH_ArsR_DNA-bd_dom"/>
</dbReference>
<dbReference type="InterPro" id="IPR036388">
    <property type="entry name" value="WH-like_DNA-bd_sf"/>
</dbReference>
<keyword evidence="1" id="KW-0805">Transcription regulation</keyword>
<proteinExistence type="predicted"/>
<dbReference type="Proteomes" id="UP000326994">
    <property type="component" value="Unassembled WGS sequence"/>
</dbReference>
<dbReference type="EMBL" id="BKCF01000001">
    <property type="protein sequence ID" value="GEQ85087.1"/>
    <property type="molecule type" value="Genomic_DNA"/>
</dbReference>
<dbReference type="PRINTS" id="PR00778">
    <property type="entry name" value="HTHARSR"/>
</dbReference>
<dbReference type="InterPro" id="IPR036390">
    <property type="entry name" value="WH_DNA-bd_sf"/>
</dbReference>
<evidence type="ECO:0000259" key="4">
    <source>
        <dbReference type="PROSITE" id="PS50987"/>
    </source>
</evidence>
<feature type="domain" description="HTH arsR-type" evidence="4">
    <location>
        <begin position="14"/>
        <end position="109"/>
    </location>
</feature>
<keyword evidence="2" id="KW-0238">DNA-binding</keyword>
<evidence type="ECO:0000256" key="1">
    <source>
        <dbReference type="ARBA" id="ARBA00023015"/>
    </source>
</evidence>
<dbReference type="InterPro" id="IPR011991">
    <property type="entry name" value="ArsR-like_HTH"/>
</dbReference>
<reference evidence="5 6" key="1">
    <citation type="submission" date="2019-08" db="EMBL/GenBank/DDBJ databases">
        <title>Ulvibacter marinistellae sp. nov., isolated from a starfish, Patiria pectinifera.</title>
        <authorList>
            <person name="Kawano K."/>
            <person name="Ushijima N."/>
            <person name="Kihara M."/>
            <person name="Itoh H."/>
        </authorList>
    </citation>
    <scope>NUCLEOTIDE SEQUENCE [LARGE SCALE GENOMIC DNA]</scope>
    <source>
        <strain evidence="5 6">KK4</strain>
    </source>
</reference>
<protein>
    <recommendedName>
        <fullName evidence="4">HTH arsR-type domain-containing protein</fullName>
    </recommendedName>
</protein>
<dbReference type="Gene3D" id="1.10.10.10">
    <property type="entry name" value="Winged helix-like DNA-binding domain superfamily/Winged helix DNA-binding domain"/>
    <property type="match status" value="1"/>
</dbReference>